<name>A0A7H0SRS4_9CORY</name>
<reference evidence="5 6" key="1">
    <citation type="submission" date="2019-12" db="EMBL/GenBank/DDBJ databases">
        <title>Corynebacterium sp. nov., isolated from feces of the Anser Albifrons in China.</title>
        <authorList>
            <person name="Liu Q."/>
        </authorList>
    </citation>
    <scope>NUCLEOTIDE SEQUENCE [LARGE SCALE GENOMIC DNA]</scope>
    <source>
        <strain evidence="5 6">4H37-19</strain>
    </source>
</reference>
<dbReference type="Gene3D" id="3.90.1300.10">
    <property type="entry name" value="Amidase signature (AS) domain"/>
    <property type="match status" value="1"/>
</dbReference>
<comment type="catalytic activity">
    <reaction evidence="1">
        <text>a monocarboxylic acid amide + H2O = a monocarboxylate + NH4(+)</text>
        <dbReference type="Rhea" id="RHEA:12020"/>
        <dbReference type="ChEBI" id="CHEBI:15377"/>
        <dbReference type="ChEBI" id="CHEBI:28938"/>
        <dbReference type="ChEBI" id="CHEBI:35757"/>
        <dbReference type="ChEBI" id="CHEBI:83628"/>
        <dbReference type="EC" id="3.5.1.4"/>
    </reaction>
</comment>
<keyword evidence="6" id="KW-1185">Reference proteome</keyword>
<evidence type="ECO:0000256" key="3">
    <source>
        <dbReference type="ARBA" id="ARBA00012922"/>
    </source>
</evidence>
<evidence type="ECO:0000256" key="2">
    <source>
        <dbReference type="ARBA" id="ARBA00009199"/>
    </source>
</evidence>
<dbReference type="Proteomes" id="UP000516320">
    <property type="component" value="Chromosome"/>
</dbReference>
<evidence type="ECO:0000313" key="5">
    <source>
        <dbReference type="EMBL" id="QNQ91249.1"/>
    </source>
</evidence>
<dbReference type="InterPro" id="IPR000120">
    <property type="entry name" value="Amidase"/>
</dbReference>
<proteinExistence type="inferred from homology"/>
<gene>
    <name evidence="5" type="ORF">GP475_11845</name>
</gene>
<dbReference type="PROSITE" id="PS00571">
    <property type="entry name" value="AMIDASES"/>
    <property type="match status" value="1"/>
</dbReference>
<evidence type="ECO:0000259" key="4">
    <source>
        <dbReference type="Pfam" id="PF01425"/>
    </source>
</evidence>
<feature type="domain" description="Amidase" evidence="4">
    <location>
        <begin position="36"/>
        <end position="204"/>
    </location>
</feature>
<dbReference type="GO" id="GO:0004040">
    <property type="term" value="F:amidase activity"/>
    <property type="evidence" value="ECO:0007669"/>
    <property type="project" value="UniProtKB-EC"/>
</dbReference>
<evidence type="ECO:0000313" key="6">
    <source>
        <dbReference type="Proteomes" id="UP000516320"/>
    </source>
</evidence>
<dbReference type="PANTHER" id="PTHR11895:SF7">
    <property type="entry name" value="GLUTAMYL-TRNA(GLN) AMIDOTRANSFERASE SUBUNIT A, MITOCHONDRIAL"/>
    <property type="match status" value="1"/>
</dbReference>
<protein>
    <recommendedName>
        <fullName evidence="3">amidase</fullName>
        <ecNumber evidence="3">3.5.1.4</ecNumber>
    </recommendedName>
</protein>
<dbReference type="Pfam" id="PF01425">
    <property type="entry name" value="Amidase"/>
    <property type="match status" value="1"/>
</dbReference>
<dbReference type="InterPro" id="IPR023631">
    <property type="entry name" value="Amidase_dom"/>
</dbReference>
<dbReference type="InterPro" id="IPR036928">
    <property type="entry name" value="AS_sf"/>
</dbReference>
<dbReference type="KEGG" id="cpoy:GP475_11845"/>
<dbReference type="InterPro" id="IPR020556">
    <property type="entry name" value="Amidase_CS"/>
</dbReference>
<dbReference type="EMBL" id="CP046884">
    <property type="protein sequence ID" value="QNQ91249.1"/>
    <property type="molecule type" value="Genomic_DNA"/>
</dbReference>
<dbReference type="AlphaFoldDB" id="A0A7H0SRS4"/>
<dbReference type="PANTHER" id="PTHR11895">
    <property type="entry name" value="TRANSAMIDASE"/>
    <property type="match status" value="1"/>
</dbReference>
<dbReference type="SUPFAM" id="SSF75304">
    <property type="entry name" value="Amidase signature (AS) enzymes"/>
    <property type="match status" value="1"/>
</dbReference>
<accession>A0A7H0SRS4</accession>
<comment type="similarity">
    <text evidence="2">Belongs to the amidase family.</text>
</comment>
<sequence>MQSLLGKCACRSQIRDDCHASTLLRARVYAMPCARDAVEEFIAALAALEPQEHGFSYIAADQARWRADYLDALPASRRGPLHGLLIPIKDLSDVAGMPTTLGSAERSYQAQRTNPLVERLEAAGAIIPGKSVAAELGMTGYTEPVGQPTPDNPLLAGCTPGGSSGGAAVAVARGLVPVAHGSDGGGSLRIPAAACGLSTIKPERRHPGAGLATAGFLGTDLRFLAALSGIRQDPRRLKVGLMLTPLWTPDAPVSAPARTAVTYAAHQLANKGHEIVEIPYLAGVNVPQLFHAFRTIFSTSLQQVPRTPQESAIVSWLRECGRKAGENHRRETLELLHAVSGPQGSIAQALEVDLLLSPMLTYPPPPHHHFSDRDPEENFWEQTRWSPWASLFNLTGMSAIYQPWGATPGVGVHLGAIRCRPGAVYHAALELEEYAHDWDA</sequence>
<organism evidence="5 6">
    <name type="scientific">Corynebacterium poyangense</name>
    <dbReference type="NCBI Taxonomy" id="2684405"/>
    <lineage>
        <taxon>Bacteria</taxon>
        <taxon>Bacillati</taxon>
        <taxon>Actinomycetota</taxon>
        <taxon>Actinomycetes</taxon>
        <taxon>Mycobacteriales</taxon>
        <taxon>Corynebacteriaceae</taxon>
        <taxon>Corynebacterium</taxon>
    </lineage>
</organism>
<evidence type="ECO:0000256" key="1">
    <source>
        <dbReference type="ARBA" id="ARBA00001311"/>
    </source>
</evidence>
<dbReference type="EC" id="3.5.1.4" evidence="3"/>